<dbReference type="EMBL" id="MDGQ01000005">
    <property type="protein sequence ID" value="OEK04899.1"/>
    <property type="molecule type" value="Genomic_DNA"/>
</dbReference>
<dbReference type="OrthoDB" id="1204817at2"/>
<dbReference type="SUPFAM" id="SSF63825">
    <property type="entry name" value="YWTD domain"/>
    <property type="match status" value="1"/>
</dbReference>
<dbReference type="InterPro" id="IPR015943">
    <property type="entry name" value="WD40/YVTN_repeat-like_dom_sf"/>
</dbReference>
<feature type="domain" description="DUF4842" evidence="1">
    <location>
        <begin position="435"/>
        <end position="639"/>
    </location>
</feature>
<comment type="caution">
    <text evidence="2">The sequence shown here is derived from an EMBL/GenBank/DDBJ whole genome shotgun (WGS) entry which is preliminary data.</text>
</comment>
<dbReference type="RefSeq" id="WP_069836404.1">
    <property type="nucleotide sequence ID" value="NZ_MDGQ01000005.1"/>
</dbReference>
<dbReference type="AlphaFoldDB" id="A0A1E5T0L1"/>
<dbReference type="NCBIfam" id="TIGR04456">
    <property type="entry name" value="LruC_dom"/>
    <property type="match status" value="1"/>
</dbReference>
<name>A0A1E5T0L1_9BACT</name>
<evidence type="ECO:0000313" key="2">
    <source>
        <dbReference type="EMBL" id="OEK04899.1"/>
    </source>
</evidence>
<dbReference type="Proteomes" id="UP000095552">
    <property type="component" value="Unassembled WGS sequence"/>
</dbReference>
<dbReference type="PROSITE" id="PS51257">
    <property type="entry name" value="PROKAR_LIPOPROTEIN"/>
    <property type="match status" value="1"/>
</dbReference>
<evidence type="ECO:0000259" key="1">
    <source>
        <dbReference type="Pfam" id="PF16130"/>
    </source>
</evidence>
<dbReference type="Pfam" id="PF16130">
    <property type="entry name" value="DUF4842"/>
    <property type="match status" value="1"/>
</dbReference>
<organism evidence="2 3">
    <name type="scientific">Roseivirga misakiensis</name>
    <dbReference type="NCBI Taxonomy" id="1563681"/>
    <lineage>
        <taxon>Bacteria</taxon>
        <taxon>Pseudomonadati</taxon>
        <taxon>Bacteroidota</taxon>
        <taxon>Cytophagia</taxon>
        <taxon>Cytophagales</taxon>
        <taxon>Roseivirgaceae</taxon>
        <taxon>Roseivirga</taxon>
    </lineage>
</organism>
<dbReference type="Gene3D" id="2.130.10.10">
    <property type="entry name" value="YVTN repeat-like/Quinoprotein amine dehydrogenase"/>
    <property type="match status" value="1"/>
</dbReference>
<dbReference type="InterPro" id="IPR031025">
    <property type="entry name" value="LruC_dom"/>
</dbReference>
<reference evidence="2 3" key="1">
    <citation type="submission" date="2016-08" db="EMBL/GenBank/DDBJ databases">
        <title>Draft genome of Fabibacter sp. strain SK-8.</title>
        <authorList>
            <person name="Wong S.-K."/>
            <person name="Hamasaki K."/>
            <person name="Yoshizawa S."/>
        </authorList>
    </citation>
    <scope>NUCLEOTIDE SEQUENCE [LARGE SCALE GENOMIC DNA]</scope>
    <source>
        <strain evidence="2 3">SK-8</strain>
    </source>
</reference>
<dbReference type="InterPro" id="IPR032295">
    <property type="entry name" value="DUF4842"/>
</dbReference>
<gene>
    <name evidence="2" type="ORF">BFP71_15790</name>
</gene>
<protein>
    <recommendedName>
        <fullName evidence="1">DUF4842 domain-containing protein</fullName>
    </recommendedName>
</protein>
<accession>A0A1E5T0L1</accession>
<keyword evidence="3" id="KW-1185">Reference proteome</keyword>
<proteinExistence type="predicted"/>
<evidence type="ECO:0000313" key="3">
    <source>
        <dbReference type="Proteomes" id="UP000095552"/>
    </source>
</evidence>
<sequence>MNTKYLLPIVLVFIFSACIEQPEIIEPPLEDVELTFPDGFNFKTSRSLDISIEDDRQGVIYEISYLLEDQKQVLGRYNRTGNNTIIHISIPTSTQEIEILQKSSTGEALYLFEVPTNAITLEADLNINTIGQSAFTTNNDCIDRLYAVESSNRGFWSIDLTSGDYEDTDLPLLEGGGSIACALDQSQGLVYYNVRETLYQYDVATGAFSVAQEGNPFNGNYPRLTYYDGHFWMSNGTKLYKVDAVTNETVASYTISGFVNNSSGGDLAFDSNGELYLACFSGLYKFDSFNGNQATLIRISAENFPFQLTSMAIDREDRIYVATNDGNSKLIEISKEDGSYQILKTYNHKINDLTAWRCSADELPQQDSDNDGVIDKLDDYPNDADVAFDVYTPSALGMGTLAYEDLWPVQGDYDFNDLVIGYRFVNVMNSSNRSVRMEIELTIKAVGAGDHSGFAIELPFNKTDIASVTGHEVNGSLISLDANGLEAGQSKAVIVIFNDAYDHVSPNPGETFVNTVDSENSTATKSFNILVQFVSPIEASQMSEAPFNPFIFSSYNRGKEIHLSGKSPTDLADISLFGTADDDTNPGFNKFYQNVDNLPWAINVIHNFRHPIEKTRIDKAYNRFRDWGMSRGTNYKDWYGDNSGYRNLSKIYLRD</sequence>
<dbReference type="STRING" id="1563681.BFP71_15790"/>